<comment type="caution">
    <text evidence="1">The sequence shown here is derived from an EMBL/GenBank/DDBJ whole genome shotgun (WGS) entry which is preliminary data.</text>
</comment>
<evidence type="ECO:0000313" key="2">
    <source>
        <dbReference type="Proteomes" id="UP001227543"/>
    </source>
</evidence>
<sequence>MAKTYRSAVALFGVSSLQSVKVIPFSKDWMTVKETHRDRLFSFLKASLASSALKICTTWPMIVAGFEAKSGNLSMQSFVLGRMKEDSQRMGIYLPVAAKEVLERFYASAGNTWDDCFDSPHALFT</sequence>
<dbReference type="RefSeq" id="XP_060378415.1">
    <property type="nucleotide sequence ID" value="XM_060526924.1"/>
</dbReference>
<evidence type="ECO:0000313" key="1">
    <source>
        <dbReference type="EMBL" id="KAK1490062.1"/>
    </source>
</evidence>
<protein>
    <submittedName>
        <fullName evidence="1">C6 zinc finger domain-containing protein</fullName>
    </submittedName>
</protein>
<keyword evidence="2" id="KW-1185">Reference proteome</keyword>
<dbReference type="Proteomes" id="UP001227543">
    <property type="component" value="Unassembled WGS sequence"/>
</dbReference>
<proteinExistence type="predicted"/>
<dbReference type="GeneID" id="85411162"/>
<dbReference type="EMBL" id="MLFU01000054">
    <property type="protein sequence ID" value="KAK1490062.1"/>
    <property type="molecule type" value="Genomic_DNA"/>
</dbReference>
<accession>A0ABQ9QZ08</accession>
<name>A0ABQ9QZ08_9PEZI</name>
<reference evidence="1 2" key="1">
    <citation type="submission" date="2016-10" db="EMBL/GenBank/DDBJ databases">
        <title>The genome sequence of Colletotrichum fioriniae PJ7.</title>
        <authorList>
            <person name="Baroncelli R."/>
        </authorList>
    </citation>
    <scope>NUCLEOTIDE SEQUENCE [LARGE SCALE GENOMIC DNA]</scope>
    <source>
        <strain evidence="1 2">Tom-12</strain>
    </source>
</reference>
<organism evidence="1 2">
    <name type="scientific">Colletotrichum tamarilloi</name>
    <dbReference type="NCBI Taxonomy" id="1209934"/>
    <lineage>
        <taxon>Eukaryota</taxon>
        <taxon>Fungi</taxon>
        <taxon>Dikarya</taxon>
        <taxon>Ascomycota</taxon>
        <taxon>Pezizomycotina</taxon>
        <taxon>Sordariomycetes</taxon>
        <taxon>Hypocreomycetidae</taxon>
        <taxon>Glomerellales</taxon>
        <taxon>Glomerellaceae</taxon>
        <taxon>Colletotrichum</taxon>
        <taxon>Colletotrichum acutatum species complex</taxon>
    </lineage>
</organism>
<gene>
    <name evidence="1" type="ORF">CTAM01_10912</name>
</gene>